<dbReference type="Proteomes" id="UP001066276">
    <property type="component" value="Chromosome 5"/>
</dbReference>
<protein>
    <submittedName>
        <fullName evidence="1">Uncharacterized protein</fullName>
    </submittedName>
</protein>
<evidence type="ECO:0000313" key="1">
    <source>
        <dbReference type="EMBL" id="KAJ1155725.1"/>
    </source>
</evidence>
<keyword evidence="2" id="KW-1185">Reference proteome</keyword>
<dbReference type="AlphaFoldDB" id="A0AAV7RW52"/>
<dbReference type="EMBL" id="JANPWB010000009">
    <property type="protein sequence ID" value="KAJ1155725.1"/>
    <property type="molecule type" value="Genomic_DNA"/>
</dbReference>
<gene>
    <name evidence="1" type="ORF">NDU88_008454</name>
</gene>
<proteinExistence type="predicted"/>
<reference evidence="1" key="1">
    <citation type="journal article" date="2022" name="bioRxiv">
        <title>Sequencing and chromosome-scale assembly of the giantPleurodeles waltlgenome.</title>
        <authorList>
            <person name="Brown T."/>
            <person name="Elewa A."/>
            <person name="Iarovenko S."/>
            <person name="Subramanian E."/>
            <person name="Araus A.J."/>
            <person name="Petzold A."/>
            <person name="Susuki M."/>
            <person name="Suzuki K.-i.T."/>
            <person name="Hayashi T."/>
            <person name="Toyoda A."/>
            <person name="Oliveira C."/>
            <person name="Osipova E."/>
            <person name="Leigh N.D."/>
            <person name="Simon A."/>
            <person name="Yun M.H."/>
        </authorList>
    </citation>
    <scope>NUCLEOTIDE SEQUENCE</scope>
    <source>
        <strain evidence="1">20211129_DDA</strain>
        <tissue evidence="1">Liver</tissue>
    </source>
</reference>
<evidence type="ECO:0000313" key="2">
    <source>
        <dbReference type="Proteomes" id="UP001066276"/>
    </source>
</evidence>
<comment type="caution">
    <text evidence="1">The sequence shown here is derived from an EMBL/GenBank/DDBJ whole genome shotgun (WGS) entry which is preliminary data.</text>
</comment>
<accession>A0AAV7RW52</accession>
<name>A0AAV7RW52_PLEWA</name>
<sequence>MDLGGLPLSSVAQGQIREVQQKDDAWWNDAMFDSSAGGNVAHRVVEDDEEELVLDYGKEELEEVELVKGAE</sequence>
<organism evidence="1 2">
    <name type="scientific">Pleurodeles waltl</name>
    <name type="common">Iberian ribbed newt</name>
    <dbReference type="NCBI Taxonomy" id="8319"/>
    <lineage>
        <taxon>Eukaryota</taxon>
        <taxon>Metazoa</taxon>
        <taxon>Chordata</taxon>
        <taxon>Craniata</taxon>
        <taxon>Vertebrata</taxon>
        <taxon>Euteleostomi</taxon>
        <taxon>Amphibia</taxon>
        <taxon>Batrachia</taxon>
        <taxon>Caudata</taxon>
        <taxon>Salamandroidea</taxon>
        <taxon>Salamandridae</taxon>
        <taxon>Pleurodelinae</taxon>
        <taxon>Pleurodeles</taxon>
    </lineage>
</organism>